<keyword evidence="1" id="KW-1133">Transmembrane helix</keyword>
<evidence type="ECO:0000256" key="1">
    <source>
        <dbReference type="SAM" id="Phobius"/>
    </source>
</evidence>
<dbReference type="EMBL" id="LBOK01000043">
    <property type="protein sequence ID" value="KKP33432.1"/>
    <property type="molecule type" value="Genomic_DNA"/>
</dbReference>
<reference evidence="2 3" key="1">
    <citation type="journal article" date="2015" name="Nature">
        <title>rRNA introns, odd ribosomes, and small enigmatic genomes across a large radiation of phyla.</title>
        <authorList>
            <person name="Brown C.T."/>
            <person name="Hug L.A."/>
            <person name="Thomas B.C."/>
            <person name="Sharon I."/>
            <person name="Castelle C.J."/>
            <person name="Singh A."/>
            <person name="Wilkins M.J."/>
            <person name="Williams K.H."/>
            <person name="Banfield J.F."/>
        </authorList>
    </citation>
    <scope>NUCLEOTIDE SEQUENCE [LARGE SCALE GENOMIC DNA]</scope>
</reference>
<keyword evidence="1" id="KW-0472">Membrane</keyword>
<organism evidence="2 3">
    <name type="scientific">Candidatus Roizmanbacteria bacterium GW2011_GWA2_32_13</name>
    <dbReference type="NCBI Taxonomy" id="1618475"/>
    <lineage>
        <taxon>Bacteria</taxon>
        <taxon>Candidatus Roizmaniibacteriota</taxon>
    </lineage>
</organism>
<dbReference type="AlphaFoldDB" id="A0A0G0BQN1"/>
<dbReference type="Pfam" id="PF18895">
    <property type="entry name" value="T4SS_pilin"/>
    <property type="match status" value="1"/>
</dbReference>
<evidence type="ECO:0000313" key="3">
    <source>
        <dbReference type="Proteomes" id="UP000034349"/>
    </source>
</evidence>
<feature type="transmembrane region" description="Helical" evidence="1">
    <location>
        <begin position="65"/>
        <end position="86"/>
    </location>
</feature>
<dbReference type="Proteomes" id="UP000034349">
    <property type="component" value="Unassembled WGS sequence"/>
</dbReference>
<sequence length="142" mass="15923">MKVWSNLFIFFVFLTFLFSFQSVNAVGLVPCGNGVFDDSGNRIECNFCHIFELANNIYKFVVFELVPIVSILMIAIGGFTILISGASKPDAYKKGMDIIKITVVALIIIYASWLVVQFVLGILTSGPDQTWYNPTTWNQFDC</sequence>
<name>A0A0G0BQN1_9BACT</name>
<feature type="transmembrane region" description="Helical" evidence="1">
    <location>
        <begin position="98"/>
        <end position="123"/>
    </location>
</feature>
<protein>
    <submittedName>
        <fullName evidence="2">Uncharacterized protein</fullName>
    </submittedName>
</protein>
<gene>
    <name evidence="2" type="ORF">UR23_C0043G0010</name>
</gene>
<comment type="caution">
    <text evidence="2">The sequence shown here is derived from an EMBL/GenBank/DDBJ whole genome shotgun (WGS) entry which is preliminary data.</text>
</comment>
<evidence type="ECO:0000313" key="2">
    <source>
        <dbReference type="EMBL" id="KKP33432.1"/>
    </source>
</evidence>
<dbReference type="InterPro" id="IPR043993">
    <property type="entry name" value="T4SS_pilin"/>
</dbReference>
<proteinExistence type="predicted"/>
<keyword evidence="1" id="KW-0812">Transmembrane</keyword>
<accession>A0A0G0BQN1</accession>